<sequence length="130" mass="14269">MAKTAKKAAKKAVKKAVKKAATKKAAPKKKVAKKAAPKAAKAAKKKTARKPNAAFMAPLNASPALAEVIGSKPLPRTEIVKKIWEYIRKNKLQDSKNRRMINADTKLKPLFGKDQISMFELAKVVNKHVK</sequence>
<dbReference type="CDD" id="cd10567">
    <property type="entry name" value="SWIB-MDM2_like"/>
    <property type="match status" value="1"/>
</dbReference>
<evidence type="ECO:0000313" key="4">
    <source>
        <dbReference type="Proteomes" id="UP000677244"/>
    </source>
</evidence>
<dbReference type="Gene3D" id="1.10.245.10">
    <property type="entry name" value="SWIB/MDM2 domain"/>
    <property type="match status" value="1"/>
</dbReference>
<proteinExistence type="predicted"/>
<organism evidence="3 4">
    <name type="scientific">Niastella soli</name>
    <dbReference type="NCBI Taxonomy" id="2821487"/>
    <lineage>
        <taxon>Bacteria</taxon>
        <taxon>Pseudomonadati</taxon>
        <taxon>Bacteroidota</taxon>
        <taxon>Chitinophagia</taxon>
        <taxon>Chitinophagales</taxon>
        <taxon>Chitinophagaceae</taxon>
        <taxon>Niastella</taxon>
    </lineage>
</organism>
<gene>
    <name evidence="3" type="ORF">J7I42_03655</name>
</gene>
<dbReference type="SUPFAM" id="SSF47592">
    <property type="entry name" value="SWIB/MDM2 domain"/>
    <property type="match status" value="1"/>
</dbReference>
<dbReference type="Proteomes" id="UP000677244">
    <property type="component" value="Unassembled WGS sequence"/>
</dbReference>
<feature type="region of interest" description="Disordered" evidence="1">
    <location>
        <begin position="1"/>
        <end position="51"/>
    </location>
</feature>
<dbReference type="InterPro" id="IPR036885">
    <property type="entry name" value="SWIB_MDM2_dom_sf"/>
</dbReference>
<dbReference type="PROSITE" id="PS51925">
    <property type="entry name" value="SWIB_MDM2"/>
    <property type="match status" value="1"/>
</dbReference>
<evidence type="ECO:0000313" key="3">
    <source>
        <dbReference type="EMBL" id="MBO9199347.1"/>
    </source>
</evidence>
<dbReference type="RefSeq" id="WP_209137414.1">
    <property type="nucleotide sequence ID" value="NZ_JAGHKO010000001.1"/>
</dbReference>
<feature type="domain" description="DM2" evidence="2">
    <location>
        <begin position="54"/>
        <end position="130"/>
    </location>
</feature>
<reference evidence="3 4" key="1">
    <citation type="submission" date="2021-03" db="EMBL/GenBank/DDBJ databases">
        <title>Assistant Professor.</title>
        <authorList>
            <person name="Huq M.A."/>
        </authorList>
    </citation>
    <scope>NUCLEOTIDE SEQUENCE [LARGE SCALE GENOMIC DNA]</scope>
    <source>
        <strain evidence="3 4">MAH-29</strain>
    </source>
</reference>
<feature type="compositionally biased region" description="Basic residues" evidence="1">
    <location>
        <begin position="1"/>
        <end position="49"/>
    </location>
</feature>
<evidence type="ECO:0000256" key="1">
    <source>
        <dbReference type="SAM" id="MobiDB-lite"/>
    </source>
</evidence>
<name>A0ABS3YP11_9BACT</name>
<dbReference type="Pfam" id="PF02201">
    <property type="entry name" value="SWIB"/>
    <property type="match status" value="1"/>
</dbReference>
<accession>A0ABS3YP11</accession>
<dbReference type="SMART" id="SM00151">
    <property type="entry name" value="SWIB"/>
    <property type="match status" value="1"/>
</dbReference>
<protein>
    <recommendedName>
        <fullName evidence="2">DM2 domain-containing protein</fullName>
    </recommendedName>
</protein>
<keyword evidence="4" id="KW-1185">Reference proteome</keyword>
<comment type="caution">
    <text evidence="3">The sequence shown here is derived from an EMBL/GenBank/DDBJ whole genome shotgun (WGS) entry which is preliminary data.</text>
</comment>
<evidence type="ECO:0000259" key="2">
    <source>
        <dbReference type="PROSITE" id="PS51925"/>
    </source>
</evidence>
<dbReference type="EMBL" id="JAGHKO010000001">
    <property type="protein sequence ID" value="MBO9199347.1"/>
    <property type="molecule type" value="Genomic_DNA"/>
</dbReference>
<dbReference type="InterPro" id="IPR003121">
    <property type="entry name" value="SWIB_MDM2_domain"/>
</dbReference>
<dbReference type="PANTHER" id="PTHR13844">
    <property type="entry name" value="SWI/SNF-RELATED MATRIX-ASSOCIATED ACTIN-DEPENDENT REGULATOR OF CHROMATIN SUBFAMILY D"/>
    <property type="match status" value="1"/>
</dbReference>
<dbReference type="InterPro" id="IPR019835">
    <property type="entry name" value="SWIB_domain"/>
</dbReference>